<dbReference type="Proteomes" id="UP001362999">
    <property type="component" value="Unassembled WGS sequence"/>
</dbReference>
<comment type="caution">
    <text evidence="8">The sequence shown here is derived from an EMBL/GenBank/DDBJ whole genome shotgun (WGS) entry which is preliminary data.</text>
</comment>
<dbReference type="Pfam" id="PF09749">
    <property type="entry name" value="HVSL"/>
    <property type="match status" value="1"/>
</dbReference>
<sequence>MKREICLVAYSSSEESEPEEADAPAPKKRKLPTLSATLTGPQHVDDPSLHQGRTRSKPHVDGQYAAHIYASVPLSRSSGLFKLLCKIIESGQTMVPSLHDFWSNDSKPELHISLSRPIYLRAHQREEIKRAVKNVADKSPPFTASFAHVSELINDERTRIFLALEVGAGHHELATLTSSLTPTLQAMRQQEFYSSPRFHASIGWALLGGKDNVEPPNSSDSTNFTTNIDLDQPSLSSIRADSSNLSTPTENEYFKVTEFPPTLVSSLNEQYGAALVGSVAKSFDITELCIKIGKDITRWRLNGA</sequence>
<dbReference type="PANTHER" id="PTHR13522">
    <property type="entry name" value="U6 SNRNA PHOSPHODIESTERASE 1"/>
    <property type="match status" value="1"/>
</dbReference>
<dbReference type="GO" id="GO:0016829">
    <property type="term" value="F:lyase activity"/>
    <property type="evidence" value="ECO:0007669"/>
    <property type="project" value="UniProtKB-KW"/>
</dbReference>
<evidence type="ECO:0000256" key="1">
    <source>
        <dbReference type="ARBA" id="ARBA00022722"/>
    </source>
</evidence>
<evidence type="ECO:0000313" key="8">
    <source>
        <dbReference type="EMBL" id="KAK7021220.1"/>
    </source>
</evidence>
<evidence type="ECO:0000256" key="4">
    <source>
        <dbReference type="ARBA" id="ARBA00023242"/>
    </source>
</evidence>
<keyword evidence="4" id="KW-0539">Nucleus</keyword>
<dbReference type="InterPro" id="IPR027521">
    <property type="entry name" value="Usb1"/>
</dbReference>
<dbReference type="Gene3D" id="3.90.1140.10">
    <property type="entry name" value="Cyclic phosphodiesterase"/>
    <property type="match status" value="1"/>
</dbReference>
<evidence type="ECO:0000256" key="3">
    <source>
        <dbReference type="ARBA" id="ARBA00023239"/>
    </source>
</evidence>
<dbReference type="EMBL" id="JAWWNJ010000039">
    <property type="protein sequence ID" value="KAK7021220.1"/>
    <property type="molecule type" value="Genomic_DNA"/>
</dbReference>
<organism evidence="8 9">
    <name type="scientific">Favolaschia claudopus</name>
    <dbReference type="NCBI Taxonomy" id="2862362"/>
    <lineage>
        <taxon>Eukaryota</taxon>
        <taxon>Fungi</taxon>
        <taxon>Dikarya</taxon>
        <taxon>Basidiomycota</taxon>
        <taxon>Agaricomycotina</taxon>
        <taxon>Agaricomycetes</taxon>
        <taxon>Agaricomycetidae</taxon>
        <taxon>Agaricales</taxon>
        <taxon>Marasmiineae</taxon>
        <taxon>Mycenaceae</taxon>
        <taxon>Favolaschia</taxon>
    </lineage>
</organism>
<keyword evidence="9" id="KW-1185">Reference proteome</keyword>
<evidence type="ECO:0000256" key="6">
    <source>
        <dbReference type="ARBA" id="ARBA00030030"/>
    </source>
</evidence>
<proteinExistence type="predicted"/>
<dbReference type="PANTHER" id="PTHR13522:SF3">
    <property type="entry name" value="U6 SNRNA PHOSPHODIESTERASE 1"/>
    <property type="match status" value="1"/>
</dbReference>
<dbReference type="GO" id="GO:0005634">
    <property type="term" value="C:nucleus"/>
    <property type="evidence" value="ECO:0007669"/>
    <property type="project" value="TreeGrafter"/>
</dbReference>
<dbReference type="GO" id="GO:0000175">
    <property type="term" value="F:3'-5'-RNA exonuclease activity"/>
    <property type="evidence" value="ECO:0007669"/>
    <property type="project" value="TreeGrafter"/>
</dbReference>
<gene>
    <name evidence="8" type="ORF">R3P38DRAFT_1153959</name>
</gene>
<keyword evidence="1" id="KW-0540">Nuclease</keyword>
<evidence type="ECO:0000256" key="5">
    <source>
        <dbReference type="ARBA" id="ARBA00029543"/>
    </source>
</evidence>
<evidence type="ECO:0000256" key="2">
    <source>
        <dbReference type="ARBA" id="ARBA00022801"/>
    </source>
</evidence>
<reference evidence="8 9" key="1">
    <citation type="journal article" date="2024" name="J Genomics">
        <title>Draft genome sequencing and assembly of Favolaschia claudopus CIRM-BRFM 2984 isolated from oak limbs.</title>
        <authorList>
            <person name="Navarro D."/>
            <person name="Drula E."/>
            <person name="Chaduli D."/>
            <person name="Cazenave R."/>
            <person name="Ahrendt S."/>
            <person name="Wang J."/>
            <person name="Lipzen A."/>
            <person name="Daum C."/>
            <person name="Barry K."/>
            <person name="Grigoriev I.V."/>
            <person name="Favel A."/>
            <person name="Rosso M.N."/>
            <person name="Martin F."/>
        </authorList>
    </citation>
    <scope>NUCLEOTIDE SEQUENCE [LARGE SCALE GENOMIC DNA]</scope>
    <source>
        <strain evidence="8 9">CIRM-BRFM 2984</strain>
    </source>
</reference>
<protein>
    <recommendedName>
        <fullName evidence="5">U6 snRNA phosphodiesterase 1</fullName>
    </recommendedName>
    <alternativeName>
        <fullName evidence="6">3'-5' RNA exonuclease USB1</fullName>
    </alternativeName>
</protein>
<name>A0AAW0B903_9AGAR</name>
<dbReference type="AlphaFoldDB" id="A0AAW0B903"/>
<accession>A0AAW0B903</accession>
<dbReference type="GO" id="GO:0034477">
    <property type="term" value="P:U6 snRNA 3'-end processing"/>
    <property type="evidence" value="ECO:0007669"/>
    <property type="project" value="InterPro"/>
</dbReference>
<keyword evidence="2" id="KW-0378">Hydrolase</keyword>
<evidence type="ECO:0000313" key="9">
    <source>
        <dbReference type="Proteomes" id="UP001362999"/>
    </source>
</evidence>
<evidence type="ECO:0000256" key="7">
    <source>
        <dbReference type="SAM" id="MobiDB-lite"/>
    </source>
</evidence>
<feature type="region of interest" description="Disordered" evidence="7">
    <location>
        <begin position="1"/>
        <end position="58"/>
    </location>
</feature>
<keyword evidence="3" id="KW-0456">Lyase</keyword>